<evidence type="ECO:0000313" key="3">
    <source>
        <dbReference type="Proteomes" id="UP000215155"/>
    </source>
</evidence>
<sequence length="370" mass="43344">MLNSEVIGQQDIWNRLMEMVQENRVPHALMFCGPQGCGKLAVALAFASYLLGDSPMLRKWEHPDLHFTFPTIKTSEMSGDHTPVSLDFMKEWREMLLQEGPYVLISDWMQRMGKTDADFNKQAIITADETDNLSRELSMMSSQGGYKISLIWLPERMNLTSANKILKLLEEPPHQTLFLLVSEQPELLLETIRSRAQRIDMKKIETSEVEKALIERRALDAESAHRIARIANGNWNHALEELDSGNENRQHLDMFIMLMRLSYMRNIHDLKKWSEVVATFGREKQKRMLDYFMHMLRESFMYNFRQPELSYMTQEEENFARNFARFINEANIIDISNLFEESKRFIAQNANPKIVFFDLALKNIVLLIRK</sequence>
<dbReference type="Gene3D" id="3.40.50.300">
    <property type="entry name" value="P-loop containing nucleotide triphosphate hydrolases"/>
    <property type="match status" value="1"/>
</dbReference>
<comment type="caution">
    <text evidence="1">The sequence shown here is derived from an EMBL/GenBank/DDBJ whole genome shotgun (WGS) entry which is preliminary data.</text>
</comment>
<dbReference type="InterPro" id="IPR027417">
    <property type="entry name" value="P-loop_NTPase"/>
</dbReference>
<dbReference type="AlphaFoldDB" id="A0A229I5T1"/>
<evidence type="ECO:0000313" key="2">
    <source>
        <dbReference type="EMBL" id="OXL43962.1"/>
    </source>
</evidence>
<accession>A0A229I5T1</accession>
<dbReference type="InterPro" id="IPR050238">
    <property type="entry name" value="DNA_Rep/Repair_Clamp_Loader"/>
</dbReference>
<organism evidence="1 4">
    <name type="scientific">Segatella copri</name>
    <dbReference type="NCBI Taxonomy" id="165179"/>
    <lineage>
        <taxon>Bacteria</taxon>
        <taxon>Pseudomonadati</taxon>
        <taxon>Bacteroidota</taxon>
        <taxon>Bacteroidia</taxon>
        <taxon>Bacteroidales</taxon>
        <taxon>Prevotellaceae</taxon>
        <taxon>Segatella</taxon>
    </lineage>
</organism>
<dbReference type="EMBL" id="NMPZ01000011">
    <property type="protein sequence ID" value="OXL43962.1"/>
    <property type="molecule type" value="Genomic_DNA"/>
</dbReference>
<evidence type="ECO:0000313" key="4">
    <source>
        <dbReference type="Proteomes" id="UP000477980"/>
    </source>
</evidence>
<reference evidence="1 4" key="2">
    <citation type="submission" date="2019-09" db="EMBL/GenBank/DDBJ databases">
        <title>Distinct polysaccharide growth profiles of human intestinal Prevotella copri isolates.</title>
        <authorList>
            <person name="Fehlner-Peach H."/>
            <person name="Magnabosco C."/>
            <person name="Raghavan V."/>
            <person name="Scher J.U."/>
            <person name="Tett A."/>
            <person name="Cox L.M."/>
            <person name="Gottsegen C."/>
            <person name="Watters A."/>
            <person name="Wiltshire- Gordon J.D."/>
            <person name="Segata N."/>
            <person name="Bonneau R."/>
            <person name="Littman D.R."/>
        </authorList>
    </citation>
    <scope>NUCLEOTIDE SEQUENCE [LARGE SCALE GENOMIC DNA]</scope>
    <source>
        <strain evidence="1">IAA917</strain>
        <strain evidence="4">iAA917</strain>
    </source>
</reference>
<dbReference type="OrthoDB" id="9811073at2"/>
<proteinExistence type="predicted"/>
<dbReference type="PANTHER" id="PTHR11669">
    <property type="entry name" value="REPLICATION FACTOR C / DNA POLYMERASE III GAMMA-TAU SUBUNIT"/>
    <property type="match status" value="1"/>
</dbReference>
<dbReference type="RefSeq" id="WP_089544045.1">
    <property type="nucleotide sequence ID" value="NZ_NMPZ01000011.1"/>
</dbReference>
<evidence type="ECO:0000313" key="1">
    <source>
        <dbReference type="EMBL" id="MQP15652.1"/>
    </source>
</evidence>
<gene>
    <name evidence="2" type="ORF">CFT61_08695</name>
    <name evidence="1" type="ORF">F7D25_14880</name>
</gene>
<name>A0A229I5T1_9BACT</name>
<dbReference type="Proteomes" id="UP000215155">
    <property type="component" value="Unassembled WGS sequence"/>
</dbReference>
<dbReference type="PANTHER" id="PTHR11669:SF8">
    <property type="entry name" value="DNA POLYMERASE III SUBUNIT DELTA"/>
    <property type="match status" value="1"/>
</dbReference>
<reference evidence="2 3" key="1">
    <citation type="submission" date="2017-07" db="EMBL/GenBank/DDBJ databases">
        <title>Draft genome sequence of Prevotella copri isolated from the gut of healthy adult Indian.</title>
        <authorList>
            <person name="Das B."/>
            <person name="Bag S."/>
            <person name="Ghosh T.S."/>
        </authorList>
    </citation>
    <scope>NUCLEOTIDE SEQUENCE [LARGE SCALE GENOMIC DNA]</scope>
    <source>
        <strain evidence="2 3">Indica</strain>
    </source>
</reference>
<protein>
    <submittedName>
        <fullName evidence="1">DNA polymerase III subunit delta</fullName>
    </submittedName>
</protein>
<dbReference type="Pfam" id="PF13177">
    <property type="entry name" value="DNA_pol3_delta2"/>
    <property type="match status" value="1"/>
</dbReference>
<dbReference type="GO" id="GO:0006261">
    <property type="term" value="P:DNA-templated DNA replication"/>
    <property type="evidence" value="ECO:0007669"/>
    <property type="project" value="TreeGrafter"/>
</dbReference>
<dbReference type="EMBL" id="VZAH01000154">
    <property type="protein sequence ID" value="MQP15652.1"/>
    <property type="molecule type" value="Genomic_DNA"/>
</dbReference>
<dbReference type="SUPFAM" id="SSF52540">
    <property type="entry name" value="P-loop containing nucleoside triphosphate hydrolases"/>
    <property type="match status" value="1"/>
</dbReference>
<dbReference type="Proteomes" id="UP000477980">
    <property type="component" value="Unassembled WGS sequence"/>
</dbReference>